<dbReference type="OrthoDB" id="45037at2"/>
<dbReference type="EMBL" id="LR215048">
    <property type="protein sequence ID" value="VEU79715.1"/>
    <property type="molecule type" value="Genomic_DNA"/>
</dbReference>
<feature type="transmembrane region" description="Helical" evidence="6">
    <location>
        <begin position="206"/>
        <end position="226"/>
    </location>
</feature>
<keyword evidence="8" id="KW-1185">Reference proteome</keyword>
<dbReference type="CDD" id="cd06580">
    <property type="entry name" value="TM_PBP1_transp_TpRbsC_like"/>
    <property type="match status" value="1"/>
</dbReference>
<keyword evidence="5 6" id="KW-0472">Membrane</keyword>
<evidence type="ECO:0000313" key="8">
    <source>
        <dbReference type="Proteomes" id="UP000289841"/>
    </source>
</evidence>
<evidence type="ECO:0000256" key="3">
    <source>
        <dbReference type="ARBA" id="ARBA00022692"/>
    </source>
</evidence>
<feature type="transmembrane region" description="Helical" evidence="6">
    <location>
        <begin position="67"/>
        <end position="87"/>
    </location>
</feature>
<sequence>MEKNDKKINDFILKTKKAVLNKKFLFVLMSIVTGILIGFIIMLIIKPASAFRGLSLLLTSGFRTPRAFGNVLFRATPLIVIGLAVGFGFKTGLFNIGASGQFMVGGIAALYVANIIKAPIVLHFIIAFIAAIIAGGLWGVIPGILKAKFNVNEVITTIMMNYIAVYLCVMLVYNPKVYDSGITAINTIYPTANVPRLGLNVIFPGSYIDMGILIAIGLAVISSIVLRKTTVGYELVAVGNSVDGSKYAGINVKKNIILAMAISGAIAGAAAALNYLPQNPDYFRPYADVNPIGFEGISVALIAQSSPIGTIFSGIFIAFIKQGALNMQFAGFDKEITNIIVAVIIYMIAISSFIGAYLMKRIEKKKKEKVIKKEELSHE</sequence>
<keyword evidence="3 6" id="KW-0812">Transmembrane</keyword>
<feature type="transmembrane region" description="Helical" evidence="6">
    <location>
        <begin position="339"/>
        <end position="359"/>
    </location>
</feature>
<feature type="transmembrane region" description="Helical" evidence="6">
    <location>
        <begin position="93"/>
        <end position="113"/>
    </location>
</feature>
<dbReference type="GO" id="GO:0022857">
    <property type="term" value="F:transmembrane transporter activity"/>
    <property type="evidence" value="ECO:0007669"/>
    <property type="project" value="InterPro"/>
</dbReference>
<dbReference type="GO" id="GO:0005886">
    <property type="term" value="C:plasma membrane"/>
    <property type="evidence" value="ECO:0007669"/>
    <property type="project" value="UniProtKB-SubCell"/>
</dbReference>
<feature type="transmembrane region" description="Helical" evidence="6">
    <location>
        <begin position="24"/>
        <end position="46"/>
    </location>
</feature>
<keyword evidence="4 6" id="KW-1133">Transmembrane helix</keyword>
<feature type="transmembrane region" description="Helical" evidence="6">
    <location>
        <begin position="297"/>
        <end position="319"/>
    </location>
</feature>
<proteinExistence type="predicted"/>
<keyword evidence="2" id="KW-1003">Cell membrane</keyword>
<name>A0A449BBE1_HAPAX</name>
<gene>
    <name evidence="7" type="ORF">NCTC10138_00117</name>
</gene>
<accession>A0A449BBE1</accession>
<evidence type="ECO:0000256" key="4">
    <source>
        <dbReference type="ARBA" id="ARBA00022989"/>
    </source>
</evidence>
<feature type="transmembrane region" description="Helical" evidence="6">
    <location>
        <begin position="153"/>
        <end position="173"/>
    </location>
</feature>
<feature type="transmembrane region" description="Helical" evidence="6">
    <location>
        <begin position="256"/>
        <end position="276"/>
    </location>
</feature>
<dbReference type="Pfam" id="PF02653">
    <property type="entry name" value="BPD_transp_2"/>
    <property type="match status" value="1"/>
</dbReference>
<dbReference type="STRING" id="1278311.GCA_000428705_00729"/>
<feature type="transmembrane region" description="Helical" evidence="6">
    <location>
        <begin position="120"/>
        <end position="141"/>
    </location>
</feature>
<evidence type="ECO:0000256" key="6">
    <source>
        <dbReference type="SAM" id="Phobius"/>
    </source>
</evidence>
<dbReference type="RefSeq" id="WP_052589811.1">
    <property type="nucleotide sequence ID" value="NZ_LR215048.1"/>
</dbReference>
<dbReference type="Proteomes" id="UP000289841">
    <property type="component" value="Chromosome"/>
</dbReference>
<dbReference type="PANTHER" id="PTHR47089">
    <property type="entry name" value="ABC TRANSPORTER, PERMEASE PROTEIN"/>
    <property type="match status" value="1"/>
</dbReference>
<reference evidence="7 8" key="1">
    <citation type="submission" date="2019-01" db="EMBL/GenBank/DDBJ databases">
        <authorList>
            <consortium name="Pathogen Informatics"/>
        </authorList>
    </citation>
    <scope>NUCLEOTIDE SEQUENCE [LARGE SCALE GENOMIC DNA]</scope>
    <source>
        <strain evidence="7 8">NCTC10138</strain>
    </source>
</reference>
<dbReference type="KEGG" id="aaxa:NCTC10138_00117"/>
<evidence type="ECO:0000256" key="1">
    <source>
        <dbReference type="ARBA" id="ARBA00004651"/>
    </source>
</evidence>
<evidence type="ECO:0000313" key="7">
    <source>
        <dbReference type="EMBL" id="VEU79715.1"/>
    </source>
</evidence>
<dbReference type="AlphaFoldDB" id="A0A449BBE1"/>
<comment type="subcellular location">
    <subcellularLocation>
        <location evidence="1">Cell membrane</location>
        <topology evidence="1">Multi-pass membrane protein</topology>
    </subcellularLocation>
</comment>
<dbReference type="PANTHER" id="PTHR47089:SF1">
    <property type="entry name" value="GUANOSINE ABC TRANSPORTER PERMEASE PROTEIN NUPP"/>
    <property type="match status" value="1"/>
</dbReference>
<organism evidence="7 8">
    <name type="scientific">Haploplasma axanthum</name>
    <name type="common">Acholeplasma axanthum</name>
    <dbReference type="NCBI Taxonomy" id="29552"/>
    <lineage>
        <taxon>Bacteria</taxon>
        <taxon>Bacillati</taxon>
        <taxon>Mycoplasmatota</taxon>
        <taxon>Mollicutes</taxon>
        <taxon>Acholeplasmatales</taxon>
        <taxon>Acholeplasmataceae</taxon>
        <taxon>Haploplasma</taxon>
    </lineage>
</organism>
<dbReference type="InterPro" id="IPR001851">
    <property type="entry name" value="ABC_transp_permease"/>
</dbReference>
<protein>
    <submittedName>
        <fullName evidence="7">L-arabinose transporter permease protein</fullName>
    </submittedName>
</protein>
<evidence type="ECO:0000256" key="2">
    <source>
        <dbReference type="ARBA" id="ARBA00022475"/>
    </source>
</evidence>
<evidence type="ECO:0000256" key="5">
    <source>
        <dbReference type="ARBA" id="ARBA00023136"/>
    </source>
</evidence>